<geneLocation type="plasmid" evidence="1">
    <name>pMGB1</name>
</geneLocation>
<proteinExistence type="predicted"/>
<organism evidence="1">
    <name type="scientific">Saccharolobus solfataricus (strain ATCC 35092 / DSM 1617 / JCM 11322 / P2)</name>
    <name type="common">Sulfolobus solfataricus</name>
    <dbReference type="NCBI Taxonomy" id="273057"/>
    <lineage>
        <taxon>Archaea</taxon>
        <taxon>Thermoproteota</taxon>
        <taxon>Thermoprotei</taxon>
        <taxon>Sulfolobales</taxon>
        <taxon>Sulfolobaceae</taxon>
        <taxon>Saccharolobus</taxon>
    </lineage>
</organism>
<dbReference type="EMBL" id="HG008922">
    <property type="protein sequence ID" value="CDF66441.1"/>
    <property type="molecule type" value="Genomic_DNA"/>
</dbReference>
<dbReference type="Gene3D" id="1.10.10.10">
    <property type="entry name" value="Winged helix-like DNA-binding domain superfamily/Winged helix DNA-binding domain"/>
    <property type="match status" value="1"/>
</dbReference>
<reference evidence="1" key="2">
    <citation type="submission" date="2013-05" db="EMBL/GenBank/DDBJ databases">
        <authorList>
            <person name="Garrett R."/>
        </authorList>
    </citation>
    <scope>NUCLEOTIDE SEQUENCE</scope>
    <source>
        <strain evidence="1">P2</strain>
        <plasmid evidence="1">pMGB1</plasmid>
    </source>
</reference>
<protein>
    <submittedName>
        <fullName evidence="1">Conserved conjugative plasmid protein</fullName>
    </submittedName>
</protein>
<dbReference type="InterPro" id="IPR036390">
    <property type="entry name" value="WH_DNA-bd_sf"/>
</dbReference>
<dbReference type="AlphaFoldDB" id="S6DG82"/>
<sequence>MYGKRFGKGFRWYECFYITKYVRELESLGLISVTQGKTNVGTEKKIIKISDKGLQVINYIIKLNELLS</sequence>
<reference evidence="1" key="1">
    <citation type="journal article" date="2012" name="Mol. Microbiol.">
        <title>Selective and hyperactive uptake of foreign DNA by adaptive immune systems of an archaeon via two distinct mechanisms.</title>
        <authorList>
            <person name="Erdmann S."/>
            <person name="Garrett R.A."/>
        </authorList>
    </citation>
    <scope>NUCLEOTIDE SEQUENCE [LARGE SCALE GENOMIC DNA]</scope>
    <source>
        <strain evidence="1">P2</strain>
        <plasmid evidence="1">pMGB1</plasmid>
    </source>
</reference>
<accession>S6DG82</accession>
<dbReference type="InterPro" id="IPR036388">
    <property type="entry name" value="WH-like_DNA-bd_sf"/>
</dbReference>
<name>S6DG82_SACS2</name>
<keyword evidence="1" id="KW-0614">Plasmid</keyword>
<evidence type="ECO:0000313" key="1">
    <source>
        <dbReference type="EMBL" id="CDF66441.1"/>
    </source>
</evidence>
<dbReference type="SUPFAM" id="SSF46785">
    <property type="entry name" value="Winged helix' DNA-binding domain"/>
    <property type="match status" value="1"/>
</dbReference>